<feature type="coiled-coil region" evidence="1">
    <location>
        <begin position="145"/>
        <end position="264"/>
    </location>
</feature>
<dbReference type="EMBL" id="CAJOBB010000811">
    <property type="protein sequence ID" value="CAF3756442.1"/>
    <property type="molecule type" value="Genomic_DNA"/>
</dbReference>
<accession>A0A818YLY3</accession>
<evidence type="ECO:0000313" key="3">
    <source>
        <dbReference type="Proteomes" id="UP000663868"/>
    </source>
</evidence>
<proteinExistence type="predicted"/>
<comment type="caution">
    <text evidence="2">The sequence shown here is derived from an EMBL/GenBank/DDBJ whole genome shotgun (WGS) entry which is preliminary data.</text>
</comment>
<evidence type="ECO:0000256" key="1">
    <source>
        <dbReference type="SAM" id="Coils"/>
    </source>
</evidence>
<sequence>MSSSPVDRMSGASTPTLLAMSSFATNRLHEELNGLKRWRQMYDSAMNEKNEELQKYQLINQRQAQTLNDSIVQIEQQTMTINSMKQNEVLLEKKVTKLEELHHILKKNVAKLEKTVSQCEFVRVDLERMYEYQERSVKTLADRVDSTIEAKLQNLKSQLKSAEQLHEQVCMELNKQIYERTQDHAQATAHITDLTAKISISENEINQLQATNTNAQLKLVALNEQINQYQQIIETLSIENNSKLNSKNQEIDVLQKRIDTLVLKIDGNKEEIFNLQELNTILHIQIDKMKQKTVEHTEYHETEVQAHQAEINIREKEKEQLQINNQQLIEQIAHRYKEIEELKEKNQLLQNEIIEINLNLTKQLDQTREQMNDYSKQSIEHDNRLEKHIAEINEKTKLIDELNIKQKELLEKIEFIDDDIIQLTKENEELRDQNHALLRETDEHTEQSKQKDVIVEATNIEIGEKEKEIEELKIKLASLEERLSKNQNLLTSLRSSMGEKDAKIKRLEQGSIMAQSPRPATVRRTGINHPLANQQKPTPSIRPPLPPSVSINQQTKINPREKRMLPPPAANDLTSTPKKILRLSQTKAAIDQAHALEQSISPVPDDERDEVASNTSVASLFEYLKKI</sequence>
<reference evidence="2" key="1">
    <citation type="submission" date="2021-02" db="EMBL/GenBank/DDBJ databases">
        <authorList>
            <person name="Nowell W R."/>
        </authorList>
    </citation>
    <scope>NUCLEOTIDE SEQUENCE</scope>
</reference>
<feature type="coiled-coil region" evidence="1">
    <location>
        <begin position="35"/>
        <end position="115"/>
    </location>
</feature>
<name>A0A818YLY3_9BILA</name>
<dbReference type="Proteomes" id="UP000663868">
    <property type="component" value="Unassembled WGS sequence"/>
</dbReference>
<protein>
    <submittedName>
        <fullName evidence="2">Uncharacterized protein</fullName>
    </submittedName>
</protein>
<evidence type="ECO:0000313" key="2">
    <source>
        <dbReference type="EMBL" id="CAF3756442.1"/>
    </source>
</evidence>
<feature type="coiled-coil region" evidence="1">
    <location>
        <begin position="299"/>
        <end position="496"/>
    </location>
</feature>
<dbReference type="Gene3D" id="1.10.287.1490">
    <property type="match status" value="1"/>
</dbReference>
<gene>
    <name evidence="2" type="ORF">KXQ929_LOCUS14542</name>
</gene>
<dbReference type="AlphaFoldDB" id="A0A818YLY3"/>
<organism evidence="2 3">
    <name type="scientific">Adineta steineri</name>
    <dbReference type="NCBI Taxonomy" id="433720"/>
    <lineage>
        <taxon>Eukaryota</taxon>
        <taxon>Metazoa</taxon>
        <taxon>Spiralia</taxon>
        <taxon>Gnathifera</taxon>
        <taxon>Rotifera</taxon>
        <taxon>Eurotatoria</taxon>
        <taxon>Bdelloidea</taxon>
        <taxon>Adinetida</taxon>
        <taxon>Adinetidae</taxon>
        <taxon>Adineta</taxon>
    </lineage>
</organism>
<keyword evidence="1" id="KW-0175">Coiled coil</keyword>